<evidence type="ECO:0000313" key="2">
    <source>
        <dbReference type="Proteomes" id="UP000027064"/>
    </source>
</evidence>
<dbReference type="Proteomes" id="UP000027064">
    <property type="component" value="Unassembled WGS sequence"/>
</dbReference>
<gene>
    <name evidence="1" type="ORF">FEM21_12970</name>
</gene>
<accession>A0A066WYD9</accession>
<dbReference type="AlphaFoldDB" id="A0A066WYD9"/>
<dbReference type="EMBL" id="JNCA01000011">
    <property type="protein sequence ID" value="KDN55695.1"/>
    <property type="molecule type" value="Genomic_DNA"/>
</dbReference>
<name>A0A066WYD9_9FLAO</name>
<dbReference type="STRING" id="1492738.FEM21_12970"/>
<comment type="caution">
    <text evidence="1">The sequence shown here is derived from an EMBL/GenBank/DDBJ whole genome shotgun (WGS) entry which is preliminary data.</text>
</comment>
<sequence>MLETWSELPNLRFPGAVDNDLSSCSELSSAEFEWANELKGSRALPAKAKPAVFNIDLLSIFILVYWLSV</sequence>
<keyword evidence="2" id="KW-1185">Reference proteome</keyword>
<protein>
    <submittedName>
        <fullName evidence="1">Uncharacterized protein</fullName>
    </submittedName>
</protein>
<proteinExistence type="predicted"/>
<organism evidence="1 2">
    <name type="scientific">Flavobacterium seoulense</name>
    <dbReference type="NCBI Taxonomy" id="1492738"/>
    <lineage>
        <taxon>Bacteria</taxon>
        <taxon>Pseudomonadati</taxon>
        <taxon>Bacteroidota</taxon>
        <taxon>Flavobacteriia</taxon>
        <taxon>Flavobacteriales</taxon>
        <taxon>Flavobacteriaceae</taxon>
        <taxon>Flavobacterium</taxon>
    </lineage>
</organism>
<evidence type="ECO:0000313" key="1">
    <source>
        <dbReference type="EMBL" id="KDN55695.1"/>
    </source>
</evidence>
<reference evidence="1 2" key="1">
    <citation type="submission" date="2014-05" db="EMBL/GenBank/DDBJ databases">
        <title>Genome Sequence of Flavobacterium sp. EM1321.</title>
        <authorList>
            <person name="Shin S.-K."/>
            <person name="Yi H."/>
        </authorList>
    </citation>
    <scope>NUCLEOTIDE SEQUENCE [LARGE SCALE GENOMIC DNA]</scope>
    <source>
        <strain evidence="1 2">EM1321</strain>
    </source>
</reference>